<organism evidence="1">
    <name type="scientific">Haemophilus influenzae HK1212</name>
    <dbReference type="NCBI Taxonomy" id="456482"/>
    <lineage>
        <taxon>Bacteria</taxon>
        <taxon>Pseudomonadati</taxon>
        <taxon>Pseudomonadota</taxon>
        <taxon>Gammaproteobacteria</taxon>
        <taxon>Pasteurellales</taxon>
        <taxon>Pasteurellaceae</taxon>
        <taxon>Haemophilus</taxon>
    </lineage>
</organism>
<dbReference type="EMBL" id="ABFC01000517">
    <property type="protein sequence ID" value="EFA28811.1"/>
    <property type="molecule type" value="Genomic_DNA"/>
</dbReference>
<accession>A0A7G2JZU8</accession>
<proteinExistence type="predicted"/>
<evidence type="ECO:0000313" key="1">
    <source>
        <dbReference type="EMBL" id="EFA28811.1"/>
    </source>
</evidence>
<gene>
    <name evidence="1" type="ORF">HAINFHK1212_0146</name>
</gene>
<sequence>MSNPMLKKIFLFLTALPFFAQGNVVITGTRIIYPAEQKNISI</sequence>
<protein>
    <submittedName>
        <fullName evidence="1">Fimbrial protein hifB</fullName>
    </submittedName>
</protein>
<reference evidence="1" key="1">
    <citation type="journal article" date="2010" name="Genomics">
        <title>Tracing phylogenomic events leading to diversity of Haemophilus influenzae and the emergence of Brazilian Purpuric Fever (BPF)-associated clones.</title>
        <authorList>
            <person name="Papazisi L."/>
            <person name="Ratnayake S."/>
            <person name="Remortel B.G."/>
            <person name="Bock G.R."/>
            <person name="Liang W."/>
            <person name="Saeed A.I."/>
            <person name="Liu J."/>
            <person name="Fleischmann R.D."/>
            <person name="Kilian M."/>
            <person name="Peterson S.N."/>
        </authorList>
    </citation>
    <scope>NUCLEOTIDE SEQUENCE [LARGE SCALE GENOMIC DNA]</scope>
    <source>
        <strain evidence="1">HK1212</strain>
    </source>
</reference>
<feature type="non-terminal residue" evidence="1">
    <location>
        <position position="42"/>
    </location>
</feature>
<name>A0A7G2JZU8_HAEIF</name>
<dbReference type="AlphaFoldDB" id="A0A7G2JZU8"/>
<comment type="caution">
    <text evidence="1">The sequence shown here is derived from an EMBL/GenBank/DDBJ whole genome shotgun (WGS) entry which is preliminary data.</text>
</comment>